<reference evidence="3 4" key="1">
    <citation type="submission" date="2023-07" db="EMBL/GenBank/DDBJ databases">
        <title>Sorghum-associated microbial communities from plants grown in Nebraska, USA.</title>
        <authorList>
            <person name="Schachtman D."/>
        </authorList>
    </citation>
    <scope>NUCLEOTIDE SEQUENCE [LARGE SCALE GENOMIC DNA]</scope>
    <source>
        <strain evidence="3 4">DS1316</strain>
    </source>
</reference>
<sequence length="165" mass="17258">MSLLSAIIRVTVLCALLRLAVFDVRWRRLPTTATLLIAALFFIDALVIRLPIHDVLAHLLLALAVLVICAALFAAKMLGGGDAKLACAVFLWTGPSLALPALAIVSVIGLGVSLVSLATRHMAAEQRFPPLRALAMFSGTRGVPYGVALALGGGSVIALPLLAMR</sequence>
<feature type="domain" description="Prepilin type IV endopeptidase peptidase" evidence="2">
    <location>
        <begin position="12"/>
        <end position="113"/>
    </location>
</feature>
<dbReference type="EMBL" id="JAVDRP010000004">
    <property type="protein sequence ID" value="MDR6409097.1"/>
    <property type="molecule type" value="Genomic_DNA"/>
</dbReference>
<keyword evidence="1" id="KW-0472">Membrane</keyword>
<dbReference type="Pfam" id="PF01478">
    <property type="entry name" value="Peptidase_A24"/>
    <property type="match status" value="1"/>
</dbReference>
<dbReference type="EC" id="3.4.23.43" evidence="3"/>
<dbReference type="GO" id="GO:0004190">
    <property type="term" value="F:aspartic-type endopeptidase activity"/>
    <property type="evidence" value="ECO:0007669"/>
    <property type="project" value="UniProtKB-EC"/>
</dbReference>
<comment type="caution">
    <text evidence="3">The sequence shown here is derived from an EMBL/GenBank/DDBJ whole genome shotgun (WGS) entry which is preliminary data.</text>
</comment>
<keyword evidence="4" id="KW-1185">Reference proteome</keyword>
<evidence type="ECO:0000256" key="1">
    <source>
        <dbReference type="SAM" id="Phobius"/>
    </source>
</evidence>
<feature type="transmembrane region" description="Helical" evidence="1">
    <location>
        <begin position="97"/>
        <end position="118"/>
    </location>
</feature>
<feature type="transmembrane region" description="Helical" evidence="1">
    <location>
        <begin position="55"/>
        <end position="77"/>
    </location>
</feature>
<keyword evidence="1" id="KW-1133">Transmembrane helix</keyword>
<feature type="transmembrane region" description="Helical" evidence="1">
    <location>
        <begin position="142"/>
        <end position="163"/>
    </location>
</feature>
<dbReference type="RefSeq" id="WP_310120488.1">
    <property type="nucleotide sequence ID" value="NZ_JAVDQV010000007.1"/>
</dbReference>
<evidence type="ECO:0000313" key="4">
    <source>
        <dbReference type="Proteomes" id="UP001264340"/>
    </source>
</evidence>
<keyword evidence="1" id="KW-0812">Transmembrane</keyword>
<feature type="transmembrane region" description="Helical" evidence="1">
    <location>
        <begin position="29"/>
        <end position="48"/>
    </location>
</feature>
<evidence type="ECO:0000259" key="2">
    <source>
        <dbReference type="Pfam" id="PF01478"/>
    </source>
</evidence>
<dbReference type="InterPro" id="IPR000045">
    <property type="entry name" value="Prepilin_IV_endopep_pep"/>
</dbReference>
<gene>
    <name evidence="3" type="ORF">J2804_002501</name>
</gene>
<protein>
    <submittedName>
        <fullName evidence="3">Prepilin peptidase CpaA</fullName>
        <ecNumber evidence="3">3.4.23.43</ecNumber>
    </submittedName>
</protein>
<dbReference type="Proteomes" id="UP001264340">
    <property type="component" value="Unassembled WGS sequence"/>
</dbReference>
<proteinExistence type="predicted"/>
<organism evidence="3 4">
    <name type="scientific">Paraburkholderia terricola</name>
    <dbReference type="NCBI Taxonomy" id="169427"/>
    <lineage>
        <taxon>Bacteria</taxon>
        <taxon>Pseudomonadati</taxon>
        <taxon>Pseudomonadota</taxon>
        <taxon>Betaproteobacteria</taxon>
        <taxon>Burkholderiales</taxon>
        <taxon>Burkholderiaceae</taxon>
        <taxon>Paraburkholderia</taxon>
    </lineage>
</organism>
<keyword evidence="3" id="KW-0378">Hydrolase</keyword>
<dbReference type="Gene3D" id="1.20.120.1220">
    <property type="match status" value="1"/>
</dbReference>
<evidence type="ECO:0000313" key="3">
    <source>
        <dbReference type="EMBL" id="MDR6409097.1"/>
    </source>
</evidence>
<name>A0ABU1LQS9_9BURK</name>
<accession>A0ABU1LQS9</accession>